<dbReference type="Proteomes" id="UP000694867">
    <property type="component" value="Unplaced"/>
</dbReference>
<evidence type="ECO:0000256" key="4">
    <source>
        <dbReference type="ARBA" id="ARBA00023136"/>
    </source>
</evidence>
<evidence type="ECO:0000313" key="7">
    <source>
        <dbReference type="RefSeq" id="XP_018495461.2"/>
    </source>
</evidence>
<dbReference type="PANTHER" id="PTHR23291:SF47">
    <property type="entry name" value="TRANSMEMBRANE BAX INHIBITOR MOTIF CONTAINING 7"/>
    <property type="match status" value="1"/>
</dbReference>
<reference evidence="7" key="1">
    <citation type="submission" date="2025-08" db="UniProtKB">
        <authorList>
            <consortium name="RefSeq"/>
        </authorList>
    </citation>
    <scope>IDENTIFICATION</scope>
</reference>
<dbReference type="RefSeq" id="XP_018495461.2">
    <property type="nucleotide sequence ID" value="XM_018639945.2"/>
</dbReference>
<dbReference type="AlphaFoldDB" id="A0AAJ7L4E9"/>
<keyword evidence="6" id="KW-1185">Reference proteome</keyword>
<feature type="transmembrane region" description="Helical" evidence="5">
    <location>
        <begin position="46"/>
        <end position="66"/>
    </location>
</feature>
<evidence type="ECO:0000256" key="5">
    <source>
        <dbReference type="SAM" id="Phobius"/>
    </source>
</evidence>
<keyword evidence="2 5" id="KW-0812">Transmembrane</keyword>
<feature type="transmembrane region" description="Helical" evidence="5">
    <location>
        <begin position="109"/>
        <end position="129"/>
    </location>
</feature>
<feature type="transmembrane region" description="Helical" evidence="5">
    <location>
        <begin position="166"/>
        <end position="184"/>
    </location>
</feature>
<dbReference type="PANTHER" id="PTHR23291">
    <property type="entry name" value="BAX INHIBITOR-RELATED"/>
    <property type="match status" value="1"/>
</dbReference>
<dbReference type="Pfam" id="PF01027">
    <property type="entry name" value="Bax1-I"/>
    <property type="match status" value="2"/>
</dbReference>
<feature type="transmembrane region" description="Helical" evidence="5">
    <location>
        <begin position="307"/>
        <end position="328"/>
    </location>
</feature>
<evidence type="ECO:0000256" key="3">
    <source>
        <dbReference type="ARBA" id="ARBA00022989"/>
    </source>
</evidence>
<evidence type="ECO:0000256" key="1">
    <source>
        <dbReference type="ARBA" id="ARBA00004141"/>
    </source>
</evidence>
<gene>
    <name evidence="7" type="primary">LOC100901211</name>
</gene>
<feature type="transmembrane region" description="Helical" evidence="5">
    <location>
        <begin position="78"/>
        <end position="97"/>
    </location>
</feature>
<protein>
    <submittedName>
        <fullName evidence="7">Protein lifeguard 2-like</fullName>
    </submittedName>
</protein>
<feature type="transmembrane region" description="Helical" evidence="5">
    <location>
        <begin position="452"/>
        <end position="471"/>
    </location>
</feature>
<evidence type="ECO:0000313" key="6">
    <source>
        <dbReference type="Proteomes" id="UP000694867"/>
    </source>
</evidence>
<dbReference type="GeneID" id="100901211"/>
<feature type="transmembrane region" description="Helical" evidence="5">
    <location>
        <begin position="362"/>
        <end position="381"/>
    </location>
</feature>
<proteinExistence type="predicted"/>
<comment type="subcellular location">
    <subcellularLocation>
        <location evidence="1">Membrane</location>
        <topology evidence="1">Multi-pass membrane protein</topology>
    </subcellularLocation>
</comment>
<dbReference type="KEGG" id="goe:100901211"/>
<feature type="transmembrane region" description="Helical" evidence="5">
    <location>
        <begin position="393"/>
        <end position="415"/>
    </location>
</feature>
<evidence type="ECO:0000256" key="2">
    <source>
        <dbReference type="ARBA" id="ARBA00022692"/>
    </source>
</evidence>
<keyword evidence="3 5" id="KW-1133">Transmembrane helix</keyword>
<keyword evidence="4 5" id="KW-0472">Membrane</keyword>
<dbReference type="GO" id="GO:0016020">
    <property type="term" value="C:membrane"/>
    <property type="evidence" value="ECO:0007669"/>
    <property type="project" value="UniProtKB-SubCell"/>
</dbReference>
<feature type="transmembrane region" description="Helical" evidence="5">
    <location>
        <begin position="335"/>
        <end position="356"/>
    </location>
</feature>
<feature type="transmembrane region" description="Helical" evidence="5">
    <location>
        <begin position="274"/>
        <end position="301"/>
    </location>
</feature>
<dbReference type="CDD" id="cd10428">
    <property type="entry name" value="LFG_like"/>
    <property type="match status" value="1"/>
</dbReference>
<accession>A0AAJ7L4E9</accession>
<feature type="transmembrane region" description="Helical" evidence="5">
    <location>
        <begin position="135"/>
        <end position="154"/>
    </location>
</feature>
<organism evidence="6 7">
    <name type="scientific">Galendromus occidentalis</name>
    <name type="common">western predatory mite</name>
    <dbReference type="NCBI Taxonomy" id="34638"/>
    <lineage>
        <taxon>Eukaryota</taxon>
        <taxon>Metazoa</taxon>
        <taxon>Ecdysozoa</taxon>
        <taxon>Arthropoda</taxon>
        <taxon>Chelicerata</taxon>
        <taxon>Arachnida</taxon>
        <taxon>Acari</taxon>
        <taxon>Parasitiformes</taxon>
        <taxon>Mesostigmata</taxon>
        <taxon>Gamasina</taxon>
        <taxon>Phytoseioidea</taxon>
        <taxon>Phytoseiidae</taxon>
        <taxon>Typhlodrominae</taxon>
        <taxon>Galendromus</taxon>
    </lineage>
</organism>
<name>A0AAJ7L4E9_9ACAR</name>
<sequence>MPVPRAPKSQVTESLVKANHSSGTLESPAGTGFDSLEIRRRFVRKVFTILSIQLSVTTAFIAYFSLSEASMRWVRQNPTVLLISSGVFIITYFIVYCNEKAQRNFPGNFILLIVFTLAMSFTAGALAAWNGTDSILLAFGLCAVCCIAVTVFPFDTQYEFTSNASVFYFLAIGITVSASILLLMRPPTPQKIYGAFWALAFLAYLKYDTKRIVEGESVKISPDELTLAVLRLYVDVTLVFLFATQMLVLNRHAPIDSTGGFSSQEIRQGFVRKVFSILAVQLAVTAAIVFFFCTPSVHAFLQLHPGVLVLTNILFVFSYFSLFCCAGLRRKYPWNWIFLGVFTLSLSCSAGAMASLYKLDSVMWTMATCAIVCLSAAIFAARTDYDITSCGGVLFLALWSLIIVSLLALVTGSAMVQKLHVAMGTVIFVAYLAMDVQQILGGRKVEIEPEEYIYAVIIIYMDVINLFMYLLQIMGERDH</sequence>
<feature type="transmembrane region" description="Helical" evidence="5">
    <location>
        <begin position="421"/>
        <end position="440"/>
    </location>
</feature>
<dbReference type="InterPro" id="IPR006214">
    <property type="entry name" value="Bax_inhibitor_1-related"/>
</dbReference>